<gene>
    <name evidence="1" type="ORF">F4693_003133</name>
</gene>
<dbReference type="GO" id="GO:0008831">
    <property type="term" value="F:dTDP-4-dehydrorhamnose reductase activity"/>
    <property type="evidence" value="ECO:0007669"/>
    <property type="project" value="UniProtKB-EC"/>
</dbReference>
<organism evidence="1 2">
    <name type="scientific">Sphingomonas endophytica</name>
    <dbReference type="NCBI Taxonomy" id="869719"/>
    <lineage>
        <taxon>Bacteria</taxon>
        <taxon>Pseudomonadati</taxon>
        <taxon>Pseudomonadota</taxon>
        <taxon>Alphaproteobacteria</taxon>
        <taxon>Sphingomonadales</taxon>
        <taxon>Sphingomonadaceae</taxon>
        <taxon>Sphingomonas</taxon>
    </lineage>
</organism>
<evidence type="ECO:0000313" key="2">
    <source>
        <dbReference type="Proteomes" id="UP000522313"/>
    </source>
</evidence>
<sequence>MTRTRATPLPPLETWGGAECTVNRTRDEYRDQTILSGHQQRIGDLDLFAALGLSAIRHPVLWERTLRAPGATPDWSWPDARLARLRTLGIRPIVGLVHHGSGPPHTDLLDDGFAEGLGQFAGRVAERYDWVEDWTPVNEPLTTARFSALYGHWYPHQRSEHAFWRALLNQIDATRATMRAIRRVTPTARLIQTEDLGRTYATAPVMAQAEHDNLRRWASWDLLAGRVDRHHPLWETLVRLGLGERARRIADDPCPPDILGLNHYLTSDRFLDHRLARYPAHLHGGNGHLAYADTEAVRVLDPPPDGFANALRDAWARYAIPIAITEVHNGSTREEQLRWAAEAWDVAVAARDAGIDVRAVTAWSLLGSYGWNTLLTEGETYEPGVFDLSSGTPRPTALASLWRALPRAAPRHPVTATPGWWRRPDRLLYDGRAAEAETMPVTGRPLLIVGDHASCALVADVCARRALRHVIDETAAPDRAAIAPWAVFELRADARRTADAPHFTIATGSMPTGVAFHLPDVRCVELALDLLIDSAAGAWRFERDGVIAVAAQPSGDAAAARIDIVGE</sequence>
<dbReference type="SUPFAM" id="SSF51445">
    <property type="entry name" value="(Trans)glycosidases"/>
    <property type="match status" value="1"/>
</dbReference>
<accession>A0A7X0JEI1</accession>
<dbReference type="GO" id="GO:0004553">
    <property type="term" value="F:hydrolase activity, hydrolyzing O-glycosyl compounds"/>
    <property type="evidence" value="ECO:0007669"/>
    <property type="project" value="InterPro"/>
</dbReference>
<keyword evidence="1" id="KW-0560">Oxidoreductase</keyword>
<reference evidence="1 2" key="2">
    <citation type="submission" date="2020-08" db="EMBL/GenBank/DDBJ databases">
        <authorList>
            <person name="Partida-Martinez L."/>
            <person name="Huntemann M."/>
            <person name="Clum A."/>
            <person name="Wang J."/>
            <person name="Palaniappan K."/>
            <person name="Ritter S."/>
            <person name="Chen I.-M."/>
            <person name="Stamatis D."/>
            <person name="Reddy T."/>
            <person name="O'Malley R."/>
            <person name="Daum C."/>
            <person name="Shapiro N."/>
            <person name="Ivanova N."/>
            <person name="Kyrpides N."/>
            <person name="Woyke T."/>
        </authorList>
    </citation>
    <scope>NUCLEOTIDE SEQUENCE [LARGE SCALE GENOMIC DNA]</scope>
    <source>
        <strain evidence="1 2">AS3.13</strain>
    </source>
</reference>
<dbReference type="Gene3D" id="3.20.20.80">
    <property type="entry name" value="Glycosidases"/>
    <property type="match status" value="1"/>
</dbReference>
<dbReference type="Proteomes" id="UP000522313">
    <property type="component" value="Unassembled WGS sequence"/>
</dbReference>
<dbReference type="EMBL" id="JACHBT010000018">
    <property type="protein sequence ID" value="MBB6506136.1"/>
    <property type="molecule type" value="Genomic_DNA"/>
</dbReference>
<dbReference type="AlphaFoldDB" id="A0A7X0JEI1"/>
<dbReference type="RefSeq" id="WP_184507440.1">
    <property type="nucleotide sequence ID" value="NZ_JACHBT010000018.1"/>
</dbReference>
<protein>
    <submittedName>
        <fullName evidence="1">dTDP-4-dehydrorhamnose reductase</fullName>
        <ecNumber evidence="1">1.1.1.133</ecNumber>
    </submittedName>
</protein>
<name>A0A7X0JEI1_9SPHN</name>
<dbReference type="GO" id="GO:0005975">
    <property type="term" value="P:carbohydrate metabolic process"/>
    <property type="evidence" value="ECO:0007669"/>
    <property type="project" value="InterPro"/>
</dbReference>
<proteinExistence type="predicted"/>
<comment type="caution">
    <text evidence="1">The sequence shown here is derived from an EMBL/GenBank/DDBJ whole genome shotgun (WGS) entry which is preliminary data.</text>
</comment>
<dbReference type="EC" id="1.1.1.133" evidence="1"/>
<reference evidence="1 2" key="1">
    <citation type="submission" date="2020-08" db="EMBL/GenBank/DDBJ databases">
        <title>The Agave Microbiome: Exploring the role of microbial communities in plant adaptations to desert environments.</title>
        <authorList>
            <person name="Partida-Martinez L.P."/>
        </authorList>
    </citation>
    <scope>NUCLEOTIDE SEQUENCE [LARGE SCALE GENOMIC DNA]</scope>
    <source>
        <strain evidence="1 2">AS3.13</strain>
    </source>
</reference>
<evidence type="ECO:0000313" key="1">
    <source>
        <dbReference type="EMBL" id="MBB6506136.1"/>
    </source>
</evidence>
<dbReference type="InterPro" id="IPR017853">
    <property type="entry name" value="GH"/>
</dbReference>